<dbReference type="SMART" id="SM00248">
    <property type="entry name" value="ANK"/>
    <property type="match status" value="7"/>
</dbReference>
<proteinExistence type="predicted"/>
<feature type="compositionally biased region" description="Basic and acidic residues" evidence="2">
    <location>
        <begin position="1135"/>
        <end position="1150"/>
    </location>
</feature>
<dbReference type="PROSITE" id="PS50088">
    <property type="entry name" value="ANK_REPEAT"/>
    <property type="match status" value="5"/>
</dbReference>
<name>A0AA39Y184_9PEZI</name>
<dbReference type="InterPro" id="IPR036770">
    <property type="entry name" value="Ankyrin_rpt-contain_sf"/>
</dbReference>
<comment type="caution">
    <text evidence="5">The sequence shown here is derived from an EMBL/GenBank/DDBJ whole genome shotgun (WGS) entry which is preliminary data.</text>
</comment>
<evidence type="ECO:0000313" key="5">
    <source>
        <dbReference type="EMBL" id="KAK0644132.1"/>
    </source>
</evidence>
<accession>A0AA39Y184</accession>
<dbReference type="PROSITE" id="PS50297">
    <property type="entry name" value="ANK_REP_REGION"/>
    <property type="match status" value="4"/>
</dbReference>
<dbReference type="Pfam" id="PF06985">
    <property type="entry name" value="HET"/>
    <property type="match status" value="1"/>
</dbReference>
<sequence length="1186" mass="132637">MRLIDTSSLRLVSRHDSDLPDYAILSHTWGSDDDEVSFQDLQTLLASRVRRPDGSFDHPIMKKPGFAKIEDSASLAKCQGFQYIWIDTCCIDKTSSAELSEAINSMFRWYRNAAVCYAFLDDVDVISDRDYRVFLQNFGPHSDPPPRHNSDTAIGKKLQSSRWFTRGWTLQELIAPLRVEFYTKGWLLLGNKVENRLYDSGHSGFPGLISRITGVDLAILQGKLELDDLSIGRRMRWAARRQTTRIEDRAYCLMGIFGVNMPLLYGEGNRAFIRLQEEILKATDDQSIFAWQCSRTDPLRFQLCGLLAPEPSCFEDADAKPLPRDTSRVSAPFAMTNAGLHIFVFMVPSGDADGLIATDGDVSTGSDYLAILSCSPIQRGTDYYSVAVQLTSLGGDLYARVYPEALAYVPSSRLDMQDAEGWRYIYVKQPPNHPLPDIVLDPASFRASVGTMETTGEIARLVACYPPQPFTALLPFKPTTALKNSVLAAFRYFSYSRPDLQVDIFVGLVPGRQGSRQLWCAQQQAPRGMLLHDTATYFDSTPFTRIRSEFRRDRHSFLDLSAQVETVRSYKGTSILLSLSRINELPDILPVEGSNVRRMLPAGKRQFVKYNELDAGLVPGSEPDPSEQPAPYPKPNNQSEEELVGDADWEAPPAESIAHLVHPLVVEDAFELNPHLTAISQRTRIRVAHAKTKRPLEARRNRRRQFAEMVQTVKSKKICLEETQEAAEVEPVQLYHSLVLVRACIENDLEAVSELLSSPLSGAMVEVQTCVKERTVLSSVYDFFRKFKPIHWAALLGHYEVLHILVNHDADIFSRTGSNLSAAHLAILTNNVEFLRRLFEISPIERWEEEDTNVFESKETLVNLMTAYIKSERIEDFLALSMGHIGSRWRNSLWETPLHRAAAMGNVAVVSTILERSTADLDFYGIDPPDRRGRTPIWHACASGEHEVVEVFLRYQVDLNHRDNDNMSALEAACRGGHSRIVNRLIQAGAEIVSPGDWVNVSRMTAIQLAALSGDVDTIQVLLDHGARAGRITVFHEPDSGLTSGVTALLIAVANGWSDCVRLLCEAGCKFDLPENVQLLAVPLVDGQGQGRLSIIRAKPLTQVAEVYGRHAIAGYLHLQAHGQRRTDTPTGWTMDHETGNWKDADHGREDDEDGGYCPVPYLKPLHKRASEKGAPGPPVGWLIDF</sequence>
<keyword evidence="1" id="KW-0040">ANK repeat</keyword>
<dbReference type="EMBL" id="JAULSV010000005">
    <property type="protein sequence ID" value="KAK0644132.1"/>
    <property type="molecule type" value="Genomic_DNA"/>
</dbReference>
<dbReference type="PANTHER" id="PTHR10622">
    <property type="entry name" value="HET DOMAIN-CONTAINING PROTEIN"/>
    <property type="match status" value="1"/>
</dbReference>
<feature type="region of interest" description="Disordered" evidence="2">
    <location>
        <begin position="615"/>
        <end position="644"/>
    </location>
</feature>
<evidence type="ECO:0008006" key="7">
    <source>
        <dbReference type="Google" id="ProtNLM"/>
    </source>
</evidence>
<evidence type="ECO:0000259" key="4">
    <source>
        <dbReference type="Pfam" id="PF26640"/>
    </source>
</evidence>
<dbReference type="SUPFAM" id="SSF48403">
    <property type="entry name" value="Ankyrin repeat"/>
    <property type="match status" value="1"/>
</dbReference>
<dbReference type="Pfam" id="PF26640">
    <property type="entry name" value="DUF8212"/>
    <property type="match status" value="1"/>
</dbReference>
<evidence type="ECO:0000256" key="1">
    <source>
        <dbReference type="PROSITE-ProRule" id="PRU00023"/>
    </source>
</evidence>
<feature type="repeat" description="ANK" evidence="1">
    <location>
        <begin position="785"/>
        <end position="817"/>
    </location>
</feature>
<feature type="repeat" description="ANK" evidence="1">
    <location>
        <begin position="965"/>
        <end position="997"/>
    </location>
</feature>
<dbReference type="Pfam" id="PF12796">
    <property type="entry name" value="Ank_2"/>
    <property type="match status" value="2"/>
</dbReference>
<dbReference type="AlphaFoldDB" id="A0AA39Y184"/>
<evidence type="ECO:0000256" key="2">
    <source>
        <dbReference type="SAM" id="MobiDB-lite"/>
    </source>
</evidence>
<dbReference type="Gene3D" id="1.25.40.20">
    <property type="entry name" value="Ankyrin repeat-containing domain"/>
    <property type="match status" value="2"/>
</dbReference>
<feature type="domain" description="DUF8212" evidence="4">
    <location>
        <begin position="270"/>
        <end position="296"/>
    </location>
</feature>
<feature type="domain" description="Heterokaryon incompatibility" evidence="3">
    <location>
        <begin position="22"/>
        <end position="172"/>
    </location>
</feature>
<dbReference type="InterPro" id="IPR058525">
    <property type="entry name" value="DUF8212"/>
</dbReference>
<dbReference type="InterPro" id="IPR002110">
    <property type="entry name" value="Ankyrin_rpt"/>
</dbReference>
<gene>
    <name evidence="5" type="ORF">B0T16DRAFT_447877</name>
</gene>
<protein>
    <recommendedName>
        <fullName evidence="7">Heterokaryon incompatibility domain-containing protein</fullName>
    </recommendedName>
</protein>
<feature type="repeat" description="ANK" evidence="1">
    <location>
        <begin position="932"/>
        <end position="964"/>
    </location>
</feature>
<evidence type="ECO:0000313" key="6">
    <source>
        <dbReference type="Proteomes" id="UP001174936"/>
    </source>
</evidence>
<organism evidence="5 6">
    <name type="scientific">Cercophora newfieldiana</name>
    <dbReference type="NCBI Taxonomy" id="92897"/>
    <lineage>
        <taxon>Eukaryota</taxon>
        <taxon>Fungi</taxon>
        <taxon>Dikarya</taxon>
        <taxon>Ascomycota</taxon>
        <taxon>Pezizomycotina</taxon>
        <taxon>Sordariomycetes</taxon>
        <taxon>Sordariomycetidae</taxon>
        <taxon>Sordariales</taxon>
        <taxon>Lasiosphaeriaceae</taxon>
        <taxon>Cercophora</taxon>
    </lineage>
</organism>
<evidence type="ECO:0000259" key="3">
    <source>
        <dbReference type="Pfam" id="PF06985"/>
    </source>
</evidence>
<dbReference type="Pfam" id="PF13637">
    <property type="entry name" value="Ank_4"/>
    <property type="match status" value="1"/>
</dbReference>
<keyword evidence="6" id="KW-1185">Reference proteome</keyword>
<feature type="repeat" description="ANK" evidence="1">
    <location>
        <begin position="1044"/>
        <end position="1076"/>
    </location>
</feature>
<reference evidence="5" key="1">
    <citation type="submission" date="2023-06" db="EMBL/GenBank/DDBJ databases">
        <title>Genome-scale phylogeny and comparative genomics of the fungal order Sordariales.</title>
        <authorList>
            <consortium name="Lawrence Berkeley National Laboratory"/>
            <person name="Hensen N."/>
            <person name="Bonometti L."/>
            <person name="Westerberg I."/>
            <person name="Brannstrom I.O."/>
            <person name="Guillou S."/>
            <person name="Cros-Aarteil S."/>
            <person name="Calhoun S."/>
            <person name="Haridas S."/>
            <person name="Kuo A."/>
            <person name="Mondo S."/>
            <person name="Pangilinan J."/>
            <person name="Riley R."/>
            <person name="Labutti K."/>
            <person name="Andreopoulos B."/>
            <person name="Lipzen A."/>
            <person name="Chen C."/>
            <person name="Yanf M."/>
            <person name="Daum C."/>
            <person name="Ng V."/>
            <person name="Clum A."/>
            <person name="Steindorff A."/>
            <person name="Ohm R."/>
            <person name="Martin F."/>
            <person name="Silar P."/>
            <person name="Natvig D."/>
            <person name="Lalanne C."/>
            <person name="Gautier V."/>
            <person name="Ament-Velasquez S.L."/>
            <person name="Kruys A."/>
            <person name="Hutchinson M.I."/>
            <person name="Powell A.J."/>
            <person name="Barry K."/>
            <person name="Miller A.N."/>
            <person name="Grigoriev I.V."/>
            <person name="Debuchy R."/>
            <person name="Gladieux P."/>
            <person name="Thoren M.H."/>
            <person name="Johannesson H."/>
        </authorList>
    </citation>
    <scope>NUCLEOTIDE SEQUENCE</scope>
    <source>
        <strain evidence="5">SMH2532-1</strain>
    </source>
</reference>
<dbReference type="PANTHER" id="PTHR10622:SF10">
    <property type="entry name" value="HET DOMAIN-CONTAINING PROTEIN"/>
    <property type="match status" value="1"/>
</dbReference>
<dbReference type="Proteomes" id="UP001174936">
    <property type="component" value="Unassembled WGS sequence"/>
</dbReference>
<feature type="repeat" description="ANK" evidence="1">
    <location>
        <begin position="1002"/>
        <end position="1027"/>
    </location>
</feature>
<dbReference type="InterPro" id="IPR010730">
    <property type="entry name" value="HET"/>
</dbReference>
<feature type="region of interest" description="Disordered" evidence="2">
    <location>
        <begin position="1127"/>
        <end position="1156"/>
    </location>
</feature>